<evidence type="ECO:0000313" key="1">
    <source>
        <dbReference type="EMBL" id="MET3590921.1"/>
    </source>
</evidence>
<organism evidence="1 2">
    <name type="scientific">Mesorhizobium shonense</name>
    <dbReference type="NCBI Taxonomy" id="1209948"/>
    <lineage>
        <taxon>Bacteria</taxon>
        <taxon>Pseudomonadati</taxon>
        <taxon>Pseudomonadota</taxon>
        <taxon>Alphaproteobacteria</taxon>
        <taxon>Hyphomicrobiales</taxon>
        <taxon>Phyllobacteriaceae</taxon>
        <taxon>Mesorhizobium</taxon>
    </lineage>
</organism>
<sequence>MIVVRSTKPRENYSRDIGEIATSQFVHTA</sequence>
<comment type="caution">
    <text evidence="1">The sequence shown here is derived from an EMBL/GenBank/DDBJ whole genome shotgun (WGS) entry which is preliminary data.</text>
</comment>
<evidence type="ECO:0000313" key="2">
    <source>
        <dbReference type="Proteomes" id="UP001549036"/>
    </source>
</evidence>
<name>A0ABV2HK26_9HYPH</name>
<accession>A0ABV2HK26</accession>
<protein>
    <submittedName>
        <fullName evidence="1">Uncharacterized protein</fullName>
    </submittedName>
</protein>
<reference evidence="1 2" key="1">
    <citation type="submission" date="2024-06" db="EMBL/GenBank/DDBJ databases">
        <title>Genomic Encyclopedia of Type Strains, Phase IV (KMG-IV): sequencing the most valuable type-strain genomes for metagenomic binning, comparative biology and taxonomic classification.</title>
        <authorList>
            <person name="Goeker M."/>
        </authorList>
    </citation>
    <scope>NUCLEOTIDE SEQUENCE [LARGE SCALE GENOMIC DNA]</scope>
    <source>
        <strain evidence="1 2">DSM 29846</strain>
    </source>
</reference>
<proteinExistence type="predicted"/>
<dbReference type="EMBL" id="JBEPLM010000001">
    <property type="protein sequence ID" value="MET3590921.1"/>
    <property type="molecule type" value="Genomic_DNA"/>
</dbReference>
<gene>
    <name evidence="1" type="ORF">ABID26_000300</name>
</gene>
<keyword evidence="2" id="KW-1185">Reference proteome</keyword>
<dbReference type="Proteomes" id="UP001549036">
    <property type="component" value="Unassembled WGS sequence"/>
</dbReference>